<feature type="compositionally biased region" description="Basic and acidic residues" evidence="2">
    <location>
        <begin position="178"/>
        <end position="195"/>
    </location>
</feature>
<proteinExistence type="predicted"/>
<feature type="region of interest" description="Disordered" evidence="2">
    <location>
        <begin position="517"/>
        <end position="546"/>
    </location>
</feature>
<feature type="compositionally biased region" description="Polar residues" evidence="2">
    <location>
        <begin position="384"/>
        <end position="395"/>
    </location>
</feature>
<feature type="region of interest" description="Disordered" evidence="2">
    <location>
        <begin position="830"/>
        <end position="867"/>
    </location>
</feature>
<feature type="region of interest" description="Disordered" evidence="2">
    <location>
        <begin position="303"/>
        <end position="500"/>
    </location>
</feature>
<evidence type="ECO:0000256" key="1">
    <source>
        <dbReference type="SAM" id="Coils"/>
    </source>
</evidence>
<feature type="region of interest" description="Disordered" evidence="2">
    <location>
        <begin position="601"/>
        <end position="621"/>
    </location>
</feature>
<feature type="compositionally biased region" description="Basic and acidic residues" evidence="2">
    <location>
        <begin position="240"/>
        <end position="256"/>
    </location>
</feature>
<feature type="compositionally biased region" description="Polar residues" evidence="2">
    <location>
        <begin position="478"/>
        <end position="500"/>
    </location>
</feature>
<evidence type="ECO:0000313" key="3">
    <source>
        <dbReference type="EMBL" id="CAC5420959.1"/>
    </source>
</evidence>
<feature type="coiled-coil region" evidence="1">
    <location>
        <begin position="674"/>
        <end position="708"/>
    </location>
</feature>
<feature type="region of interest" description="Disordered" evidence="2">
    <location>
        <begin position="1"/>
        <end position="94"/>
    </location>
</feature>
<feature type="compositionally biased region" description="Basic and acidic residues" evidence="2">
    <location>
        <begin position="14"/>
        <end position="32"/>
    </location>
</feature>
<evidence type="ECO:0000313" key="4">
    <source>
        <dbReference type="Proteomes" id="UP000507470"/>
    </source>
</evidence>
<feature type="compositionally biased region" description="Polar residues" evidence="2">
    <location>
        <begin position="422"/>
        <end position="461"/>
    </location>
</feature>
<sequence length="884" mass="101541">MEFVKDQETGDLYKNGEKYRRFNGDNVNKENVDTSVNASNSGNKGKFSFHAKGSDIPTSDILISSRSSDIPTSDVLISSRSNPQSPKQLDGEASDFKYYANGDIEYEVVSSQNSIKDTKSIRSQKSPDFEKSVQEIQTLGDSNVKNSKSISLSSLQQLKPPSRPVVKNHVLINQNESSGEKRKSRETARNEDRTRATSPGKQGVPTKKLPQIKPGFSLEKSRKQEAASAMKEQNNSKRGFSPDKSNEKVKPEKENEQETNSVNVDVTDLNDQQSYGIFWMATVSLPLIRKVQFMAGCNERDIRSKADNKTQQNKQSTTTRLPPTGKNNSLVGNGDINHHRLPPANNNKSLVGKPNGDVTHNNNKKNNDRRQEKHVSSIHKPDVMTSQSNKSQTKGKNSDSERMSVGSRNSNRVHATSDRNKVSSPRTDTTEYRIQNPRSSQRVNGQPMSPKTEMSTNSRTSSESRGRSKEFTFRWNAPSRNTSPEATDKSSSPPLKQYKPSAQIQSFYSYLYGRSKKRKSVLEPSPKQKQKEILKKNTNDTLEKERPQSFVLLRSKTVKRSAWDTEPAELTYKPSTNGPEEISQAYVGEESIREAEMAAKLQQMEQGQTKPKENNKIVQKRSKIPPWYEKEYVLNRRQAGVYRNMSNAYGNESKKHREQRFVQRLAEYEVYKAKQQWEELLEKDRRKRETKERQILQLNELRQRFEDEAYHRFHTQYVTSRVLEHEKMNRDEYGLPEDNEEDQEQRTIIKRKKVVPKSLITEDMIQDIYKKKFNKIFDVNKGKGLGRRPKTPKMEGIDTVVLEETDKKGNTKERKRMVKEVIKAAEKQLEVNKKEQRKLSNVAKKEESHTPSMKDLDLDDDSDDDDMDDIFEKARRKYDLDVDD</sequence>
<keyword evidence="4" id="KW-1185">Reference proteome</keyword>
<feature type="compositionally biased region" description="Low complexity" evidence="2">
    <location>
        <begin position="309"/>
        <end position="319"/>
    </location>
</feature>
<dbReference type="Proteomes" id="UP000507470">
    <property type="component" value="Unassembled WGS sequence"/>
</dbReference>
<feature type="compositionally biased region" description="Basic and acidic residues" evidence="2">
    <location>
        <begin position="830"/>
        <end position="856"/>
    </location>
</feature>
<feature type="compositionally biased region" description="Basic and acidic residues" evidence="2">
    <location>
        <begin position="365"/>
        <end position="382"/>
    </location>
</feature>
<feature type="compositionally biased region" description="Polar residues" evidence="2">
    <location>
        <begin position="33"/>
        <end position="43"/>
    </location>
</feature>
<feature type="compositionally biased region" description="Low complexity" evidence="2">
    <location>
        <begin position="59"/>
        <end position="70"/>
    </location>
</feature>
<feature type="compositionally biased region" description="Acidic residues" evidence="2">
    <location>
        <begin position="857"/>
        <end position="867"/>
    </location>
</feature>
<gene>
    <name evidence="3" type="ORF">MCOR_53131</name>
</gene>
<feature type="region of interest" description="Disordered" evidence="2">
    <location>
        <begin position="111"/>
        <end position="132"/>
    </location>
</feature>
<dbReference type="OrthoDB" id="6144889at2759"/>
<feature type="compositionally biased region" description="Basic and acidic residues" evidence="2">
    <location>
        <begin position="116"/>
        <end position="132"/>
    </location>
</feature>
<feature type="compositionally biased region" description="Polar residues" evidence="2">
    <location>
        <begin position="75"/>
        <end position="87"/>
    </location>
</feature>
<dbReference type="AlphaFoldDB" id="A0A6J8EJY5"/>
<evidence type="ECO:0000256" key="2">
    <source>
        <dbReference type="SAM" id="MobiDB-lite"/>
    </source>
</evidence>
<organism evidence="3 4">
    <name type="scientific">Mytilus coruscus</name>
    <name type="common">Sea mussel</name>
    <dbReference type="NCBI Taxonomy" id="42192"/>
    <lineage>
        <taxon>Eukaryota</taxon>
        <taxon>Metazoa</taxon>
        <taxon>Spiralia</taxon>
        <taxon>Lophotrochozoa</taxon>
        <taxon>Mollusca</taxon>
        <taxon>Bivalvia</taxon>
        <taxon>Autobranchia</taxon>
        <taxon>Pteriomorphia</taxon>
        <taxon>Mytilida</taxon>
        <taxon>Mytiloidea</taxon>
        <taxon>Mytilidae</taxon>
        <taxon>Mytilinae</taxon>
        <taxon>Mytilus</taxon>
    </lineage>
</organism>
<keyword evidence="1" id="KW-0175">Coiled coil</keyword>
<accession>A0A6J8EJY5</accession>
<reference evidence="3 4" key="1">
    <citation type="submission" date="2020-06" db="EMBL/GenBank/DDBJ databases">
        <authorList>
            <person name="Li R."/>
            <person name="Bekaert M."/>
        </authorList>
    </citation>
    <scope>NUCLEOTIDE SEQUENCE [LARGE SCALE GENOMIC DNA]</scope>
    <source>
        <strain evidence="4">wild</strain>
    </source>
</reference>
<protein>
    <submittedName>
        <fullName evidence="3">Uncharacterized protein</fullName>
    </submittedName>
</protein>
<name>A0A6J8EJY5_MYTCO</name>
<feature type="region of interest" description="Disordered" evidence="2">
    <location>
        <begin position="152"/>
        <end position="265"/>
    </location>
</feature>
<feature type="compositionally biased region" description="Basic and acidic residues" evidence="2">
    <location>
        <begin position="462"/>
        <end position="472"/>
    </location>
</feature>
<dbReference type="EMBL" id="CACVKT020009206">
    <property type="protein sequence ID" value="CAC5420959.1"/>
    <property type="molecule type" value="Genomic_DNA"/>
</dbReference>
<feature type="compositionally biased region" description="Basic and acidic residues" evidence="2">
    <location>
        <begin position="529"/>
        <end position="546"/>
    </location>
</feature>